<evidence type="ECO:0000313" key="2">
    <source>
        <dbReference type="Proteomes" id="UP000217790"/>
    </source>
</evidence>
<sequence>MWPKKWELLFIALCRILPEWVLFLLKWLPSRTTMRRKWFRDVATKVSRLIFEKQLIEVANDPNPSEKDIVNVLVISHHEPLMSHLTNDAKKKMSDAEIDSQLA</sequence>
<gene>
    <name evidence="1" type="ORF">ARMGADRAFT_1071031</name>
</gene>
<accession>A0A2H3EEE7</accession>
<name>A0A2H3EEE7_ARMGA</name>
<dbReference type="Proteomes" id="UP000217790">
    <property type="component" value="Unassembled WGS sequence"/>
</dbReference>
<dbReference type="AlphaFoldDB" id="A0A2H3EEE7"/>
<evidence type="ECO:0000313" key="1">
    <source>
        <dbReference type="EMBL" id="PBL04591.1"/>
    </source>
</evidence>
<dbReference type="OrthoDB" id="1470350at2759"/>
<reference evidence="2" key="1">
    <citation type="journal article" date="2017" name="Nat. Ecol. Evol.">
        <title>Genome expansion and lineage-specific genetic innovations in the forest pathogenic fungi Armillaria.</title>
        <authorList>
            <person name="Sipos G."/>
            <person name="Prasanna A.N."/>
            <person name="Walter M.C."/>
            <person name="O'Connor E."/>
            <person name="Balint B."/>
            <person name="Krizsan K."/>
            <person name="Kiss B."/>
            <person name="Hess J."/>
            <person name="Varga T."/>
            <person name="Slot J."/>
            <person name="Riley R."/>
            <person name="Boka B."/>
            <person name="Rigling D."/>
            <person name="Barry K."/>
            <person name="Lee J."/>
            <person name="Mihaltcheva S."/>
            <person name="LaButti K."/>
            <person name="Lipzen A."/>
            <person name="Waldron R."/>
            <person name="Moloney N.M."/>
            <person name="Sperisen C."/>
            <person name="Kredics L."/>
            <person name="Vagvoelgyi C."/>
            <person name="Patrignani A."/>
            <person name="Fitzpatrick D."/>
            <person name="Nagy I."/>
            <person name="Doyle S."/>
            <person name="Anderson J.B."/>
            <person name="Grigoriev I.V."/>
            <person name="Gueldener U."/>
            <person name="Muensterkoetter M."/>
            <person name="Nagy L.G."/>
        </authorList>
    </citation>
    <scope>NUCLEOTIDE SEQUENCE [LARGE SCALE GENOMIC DNA]</scope>
    <source>
        <strain evidence="2">Ar21-2</strain>
    </source>
</reference>
<dbReference type="STRING" id="47427.A0A2H3EEE7"/>
<dbReference type="EMBL" id="KZ293644">
    <property type="protein sequence ID" value="PBL04591.1"/>
    <property type="molecule type" value="Genomic_DNA"/>
</dbReference>
<proteinExistence type="predicted"/>
<organism evidence="1 2">
    <name type="scientific">Armillaria gallica</name>
    <name type="common">Bulbous honey fungus</name>
    <name type="synonym">Armillaria bulbosa</name>
    <dbReference type="NCBI Taxonomy" id="47427"/>
    <lineage>
        <taxon>Eukaryota</taxon>
        <taxon>Fungi</taxon>
        <taxon>Dikarya</taxon>
        <taxon>Basidiomycota</taxon>
        <taxon>Agaricomycotina</taxon>
        <taxon>Agaricomycetes</taxon>
        <taxon>Agaricomycetidae</taxon>
        <taxon>Agaricales</taxon>
        <taxon>Marasmiineae</taxon>
        <taxon>Physalacriaceae</taxon>
        <taxon>Armillaria</taxon>
    </lineage>
</organism>
<keyword evidence="2" id="KW-1185">Reference proteome</keyword>
<protein>
    <submittedName>
        <fullName evidence="1">Uncharacterized protein</fullName>
    </submittedName>
</protein>
<dbReference type="InParanoid" id="A0A2H3EEE7"/>